<feature type="compositionally biased region" description="Basic and acidic residues" evidence="2">
    <location>
        <begin position="139"/>
        <end position="154"/>
    </location>
</feature>
<dbReference type="Pfam" id="PF00076">
    <property type="entry name" value="RRM_1"/>
    <property type="match status" value="1"/>
</dbReference>
<evidence type="ECO:0000256" key="1">
    <source>
        <dbReference type="PROSITE-ProRule" id="PRU00176"/>
    </source>
</evidence>
<protein>
    <submittedName>
        <fullName evidence="4">RNA recognition motif</fullName>
    </submittedName>
</protein>
<keyword evidence="1" id="KW-0694">RNA-binding</keyword>
<organism evidence="4 5">
    <name type="scientific">Trifolium pratense</name>
    <name type="common">Red clover</name>
    <dbReference type="NCBI Taxonomy" id="57577"/>
    <lineage>
        <taxon>Eukaryota</taxon>
        <taxon>Viridiplantae</taxon>
        <taxon>Streptophyta</taxon>
        <taxon>Embryophyta</taxon>
        <taxon>Tracheophyta</taxon>
        <taxon>Spermatophyta</taxon>
        <taxon>Magnoliopsida</taxon>
        <taxon>eudicotyledons</taxon>
        <taxon>Gunneridae</taxon>
        <taxon>Pentapetalae</taxon>
        <taxon>rosids</taxon>
        <taxon>fabids</taxon>
        <taxon>Fabales</taxon>
        <taxon>Fabaceae</taxon>
        <taxon>Papilionoideae</taxon>
        <taxon>50 kb inversion clade</taxon>
        <taxon>NPAAA clade</taxon>
        <taxon>Hologalegina</taxon>
        <taxon>IRL clade</taxon>
        <taxon>Trifolieae</taxon>
        <taxon>Trifolium</taxon>
    </lineage>
</organism>
<dbReference type="GO" id="GO:0003723">
    <property type="term" value="F:RNA binding"/>
    <property type="evidence" value="ECO:0007669"/>
    <property type="project" value="UniProtKB-UniRule"/>
</dbReference>
<dbReference type="CDD" id="cd00590">
    <property type="entry name" value="RRM_SF"/>
    <property type="match status" value="1"/>
</dbReference>
<dbReference type="InterPro" id="IPR012677">
    <property type="entry name" value="Nucleotide-bd_a/b_plait_sf"/>
</dbReference>
<dbReference type="Gene3D" id="3.30.70.330">
    <property type="match status" value="1"/>
</dbReference>
<feature type="non-terminal residue" evidence="4">
    <location>
        <position position="1"/>
    </location>
</feature>
<dbReference type="EMBL" id="ASHM01104860">
    <property type="protein sequence ID" value="PNX68338.1"/>
    <property type="molecule type" value="Genomic_DNA"/>
</dbReference>
<name>A0A2K3KPX2_TRIPR</name>
<dbReference type="PROSITE" id="PS50102">
    <property type="entry name" value="RRM"/>
    <property type="match status" value="1"/>
</dbReference>
<dbReference type="Proteomes" id="UP000236291">
    <property type="component" value="Unassembled WGS sequence"/>
</dbReference>
<comment type="caution">
    <text evidence="4">The sequence shown here is derived from an EMBL/GenBank/DDBJ whole genome shotgun (WGS) entry which is preliminary data.</text>
</comment>
<feature type="region of interest" description="Disordered" evidence="2">
    <location>
        <begin position="139"/>
        <end position="186"/>
    </location>
</feature>
<gene>
    <name evidence="4" type="ORF">L195_g056112</name>
</gene>
<feature type="non-terminal residue" evidence="4">
    <location>
        <position position="245"/>
    </location>
</feature>
<feature type="domain" description="RRM" evidence="3">
    <location>
        <begin position="52"/>
        <end position="127"/>
    </location>
</feature>
<accession>A0A2K3KPX2</accession>
<evidence type="ECO:0000313" key="4">
    <source>
        <dbReference type="EMBL" id="PNX68338.1"/>
    </source>
</evidence>
<sequence>EARIAHGRNKVMINGGDVKMDFYQKEGDAEPVVRDADNNGGGFSGSALKRYVSFYFTNFPAQMSNFYLRKGFEVCGVLEDVFVAKKRNRYGQPYGFVKFSNVKNVSKLMNALNNVWFGYFRVKASVALFDRNASELGRNQEKHKDGLEKGDKVQQPKAGKQSSMRHAAPKGSVNGLKTPRQNSNCAGAVVSRAEKEGIDPPEGMQVGDIVIKLGARKEDLVQKADTTKVVARTSYKLEQPVDVVK</sequence>
<reference evidence="4 5" key="2">
    <citation type="journal article" date="2017" name="Front. Plant Sci.">
        <title>Gene Classification and Mining of Molecular Markers Useful in Red Clover (Trifolium pratense) Breeding.</title>
        <authorList>
            <person name="Istvanek J."/>
            <person name="Dluhosova J."/>
            <person name="Dluhos P."/>
            <person name="Patkova L."/>
            <person name="Nedelnik J."/>
            <person name="Repkova J."/>
        </authorList>
    </citation>
    <scope>NUCLEOTIDE SEQUENCE [LARGE SCALE GENOMIC DNA]</scope>
    <source>
        <strain evidence="5">cv. Tatra</strain>
        <tissue evidence="4">Young leaves</tissue>
    </source>
</reference>
<dbReference type="SUPFAM" id="SSF54928">
    <property type="entry name" value="RNA-binding domain, RBD"/>
    <property type="match status" value="1"/>
</dbReference>
<dbReference type="InterPro" id="IPR035979">
    <property type="entry name" value="RBD_domain_sf"/>
</dbReference>
<reference evidence="4 5" key="1">
    <citation type="journal article" date="2014" name="Am. J. Bot.">
        <title>Genome assembly and annotation for red clover (Trifolium pratense; Fabaceae).</title>
        <authorList>
            <person name="Istvanek J."/>
            <person name="Jaros M."/>
            <person name="Krenek A."/>
            <person name="Repkova J."/>
        </authorList>
    </citation>
    <scope>NUCLEOTIDE SEQUENCE [LARGE SCALE GENOMIC DNA]</scope>
    <source>
        <strain evidence="5">cv. Tatra</strain>
        <tissue evidence="4">Young leaves</tissue>
    </source>
</reference>
<proteinExistence type="predicted"/>
<dbReference type="SMART" id="SM00360">
    <property type="entry name" value="RRM"/>
    <property type="match status" value="1"/>
</dbReference>
<evidence type="ECO:0000259" key="3">
    <source>
        <dbReference type="PROSITE" id="PS50102"/>
    </source>
</evidence>
<dbReference type="AlphaFoldDB" id="A0A2K3KPX2"/>
<evidence type="ECO:0000313" key="5">
    <source>
        <dbReference type="Proteomes" id="UP000236291"/>
    </source>
</evidence>
<evidence type="ECO:0000256" key="2">
    <source>
        <dbReference type="SAM" id="MobiDB-lite"/>
    </source>
</evidence>
<dbReference type="InterPro" id="IPR000504">
    <property type="entry name" value="RRM_dom"/>
</dbReference>